<comment type="function">
    <text evidence="7">Catalyzes the reversible isomerization of glucose-6-phosphate to fructose-6-phosphate.</text>
</comment>
<evidence type="ECO:0000256" key="2">
    <source>
        <dbReference type="ARBA" id="ARBA00006604"/>
    </source>
</evidence>
<comment type="catalytic activity">
    <reaction evidence="6 7 8">
        <text>alpha-D-glucose 6-phosphate = beta-D-fructose 6-phosphate</text>
        <dbReference type="Rhea" id="RHEA:11816"/>
        <dbReference type="ChEBI" id="CHEBI:57634"/>
        <dbReference type="ChEBI" id="CHEBI:58225"/>
        <dbReference type="EC" id="5.3.1.9"/>
    </reaction>
</comment>
<evidence type="ECO:0000256" key="3">
    <source>
        <dbReference type="ARBA" id="ARBA00022432"/>
    </source>
</evidence>
<dbReference type="InterPro" id="IPR046348">
    <property type="entry name" value="SIS_dom_sf"/>
</dbReference>
<keyword evidence="3 7" id="KW-0312">Gluconeogenesis</keyword>
<dbReference type="RefSeq" id="WP_324781242.1">
    <property type="nucleotide sequence ID" value="NZ_CP141769.1"/>
</dbReference>
<dbReference type="PRINTS" id="PR00662">
    <property type="entry name" value="G6PISOMERASE"/>
</dbReference>
<evidence type="ECO:0000256" key="5">
    <source>
        <dbReference type="ARBA" id="ARBA00023235"/>
    </source>
</evidence>
<dbReference type="PANTHER" id="PTHR11469:SF1">
    <property type="entry name" value="GLUCOSE-6-PHOSPHATE ISOMERASE"/>
    <property type="match status" value="1"/>
</dbReference>
<dbReference type="InterPro" id="IPR035476">
    <property type="entry name" value="SIS_PGI_1"/>
</dbReference>
<feature type="active site" evidence="7">
    <location>
        <position position="516"/>
    </location>
</feature>
<accession>A0ABZ1CNF3</accession>
<dbReference type="HAMAP" id="MF_00473">
    <property type="entry name" value="G6P_isomerase"/>
    <property type="match status" value="1"/>
</dbReference>
<keyword evidence="10" id="KW-1185">Reference proteome</keyword>
<organism evidence="9 10">
    <name type="scientific">Thiobacillus sedimenti</name>
    <dbReference type="NCBI Taxonomy" id="3110231"/>
    <lineage>
        <taxon>Bacteria</taxon>
        <taxon>Pseudomonadati</taxon>
        <taxon>Pseudomonadota</taxon>
        <taxon>Betaproteobacteria</taxon>
        <taxon>Nitrosomonadales</taxon>
        <taxon>Thiobacillaceae</taxon>
        <taxon>Thiobacillus</taxon>
    </lineage>
</organism>
<proteinExistence type="inferred from homology"/>
<comment type="pathway">
    <text evidence="7">Carbohydrate biosynthesis; gluconeogenesis.</text>
</comment>
<dbReference type="EC" id="5.3.1.9" evidence="7"/>
<gene>
    <name evidence="7 9" type="primary">pgi</name>
    <name evidence="9" type="ORF">VA613_11295</name>
</gene>
<dbReference type="EMBL" id="CP141769">
    <property type="protein sequence ID" value="WRS40729.1"/>
    <property type="molecule type" value="Genomic_DNA"/>
</dbReference>
<sequence>MAPSARAQAQQDESHGSLHRPVCRQLKAHQAQIAGVHMRELFAADPRRFERFSLQVGEVLLDYSKNRIIDETMRLLLQLAQEADVAGWRERMFAGEKINHTENRAVLHVALRNRSNRPVIVDGEDVMPKVNAVIGRMGAFAEQVRSGVWRGYTGERITDVVNIGIGGSDLGPQMVYQALKPYRHPRLKVHFLSNVDGAHVKETLETLNPETTLFVVSSKTFATQETMTNAHTAREWFLAQSQAEKHIAKHFVAVSTNRDAVVAFGIDPGNMFEFWDWVGGRYSLWSAIGLSIVLAVGGERFVELLEGAHEMDEHFRHAPLDRNMPVVLALLGVWYNNFFGAESHAILPYDHYLRSLPAYLEQADMESNGKSVDRDGHVVDYPTGQIVWGATGINGQHAFYQLLHQGTRLIPADFIISLAPHTPDMQAHHDILIANFLAQTEALMRGRTLEETRAQTGQASPYQVFEGNHPSNAIVLTQLAPHALGMLVALYEHKIFVQGVIWNLDSYDQWGVELGKQLASRILTELHADVPAGGHDASTNALIDYCRRLSQPHPGL</sequence>
<reference evidence="9 10" key="1">
    <citation type="submission" date="2023-12" db="EMBL/GenBank/DDBJ databases">
        <title>Thiobacillus sedimentum sp. nov., a chemolithoautotrophic sulfur-oxidizing bacterium isolated from freshwater sediment.</title>
        <authorList>
            <person name="Luo J."/>
            <person name="Dai C."/>
        </authorList>
    </citation>
    <scope>NUCLEOTIDE SEQUENCE [LARGE SCALE GENOMIC DNA]</scope>
    <source>
        <strain evidence="9 10">SCUT-2</strain>
    </source>
</reference>
<dbReference type="Gene3D" id="3.40.50.10490">
    <property type="entry name" value="Glucose-6-phosphate isomerase like protein, domain 1"/>
    <property type="match status" value="2"/>
</dbReference>
<name>A0ABZ1CNF3_9PROT</name>
<dbReference type="PROSITE" id="PS00174">
    <property type="entry name" value="P_GLUCOSE_ISOMERASE_2"/>
    <property type="match status" value="1"/>
</dbReference>
<comment type="pathway">
    <text evidence="1 7 8">Carbohydrate degradation; glycolysis; D-glyceraldehyde 3-phosphate and glycerone phosphate from D-glucose: step 2/4.</text>
</comment>
<dbReference type="CDD" id="cd05015">
    <property type="entry name" value="SIS_PGI_1"/>
    <property type="match status" value="1"/>
</dbReference>
<feature type="active site" description="Proton donor" evidence="7">
    <location>
        <position position="366"/>
    </location>
</feature>
<evidence type="ECO:0000256" key="4">
    <source>
        <dbReference type="ARBA" id="ARBA00023152"/>
    </source>
</evidence>
<dbReference type="GO" id="GO:0004347">
    <property type="term" value="F:glucose-6-phosphate isomerase activity"/>
    <property type="evidence" value="ECO:0007669"/>
    <property type="project" value="UniProtKB-EC"/>
</dbReference>
<dbReference type="PANTHER" id="PTHR11469">
    <property type="entry name" value="GLUCOSE-6-PHOSPHATE ISOMERASE"/>
    <property type="match status" value="1"/>
</dbReference>
<evidence type="ECO:0000256" key="8">
    <source>
        <dbReference type="RuleBase" id="RU000612"/>
    </source>
</evidence>
<dbReference type="NCBIfam" id="NF001211">
    <property type="entry name" value="PRK00179.1"/>
    <property type="match status" value="1"/>
</dbReference>
<dbReference type="PROSITE" id="PS00765">
    <property type="entry name" value="P_GLUCOSE_ISOMERASE_1"/>
    <property type="match status" value="1"/>
</dbReference>
<dbReference type="InterPro" id="IPR001672">
    <property type="entry name" value="G6P_Isomerase"/>
</dbReference>
<dbReference type="Gene3D" id="1.10.1390.10">
    <property type="match status" value="1"/>
</dbReference>
<comment type="similarity">
    <text evidence="2 7 8">Belongs to the GPI family.</text>
</comment>
<dbReference type="CDD" id="cd05016">
    <property type="entry name" value="SIS_PGI_2"/>
    <property type="match status" value="1"/>
</dbReference>
<protein>
    <recommendedName>
        <fullName evidence="7">Glucose-6-phosphate isomerase</fullName>
        <shortName evidence="7">GPI</shortName>
        <ecNumber evidence="7">5.3.1.9</ecNumber>
    </recommendedName>
    <alternativeName>
        <fullName evidence="7">Phosphoglucose isomerase</fullName>
        <shortName evidence="7">PGI</shortName>
    </alternativeName>
    <alternativeName>
        <fullName evidence="7">Phosphohexose isomerase</fullName>
        <shortName evidence="7">PHI</shortName>
    </alternativeName>
</protein>
<dbReference type="InterPro" id="IPR035482">
    <property type="entry name" value="SIS_PGI_2"/>
</dbReference>
<keyword evidence="4 7" id="KW-0324">Glycolysis</keyword>
<dbReference type="PROSITE" id="PS51463">
    <property type="entry name" value="P_GLUCOSE_ISOMERASE_3"/>
    <property type="match status" value="1"/>
</dbReference>
<keyword evidence="7" id="KW-0963">Cytoplasm</keyword>
<keyword evidence="5 7" id="KW-0413">Isomerase</keyword>
<dbReference type="Proteomes" id="UP001334732">
    <property type="component" value="Chromosome"/>
</dbReference>
<evidence type="ECO:0000256" key="1">
    <source>
        <dbReference type="ARBA" id="ARBA00004926"/>
    </source>
</evidence>
<dbReference type="Pfam" id="PF00342">
    <property type="entry name" value="PGI"/>
    <property type="match status" value="1"/>
</dbReference>
<evidence type="ECO:0000256" key="7">
    <source>
        <dbReference type="HAMAP-Rule" id="MF_00473"/>
    </source>
</evidence>
<evidence type="ECO:0000313" key="10">
    <source>
        <dbReference type="Proteomes" id="UP001334732"/>
    </source>
</evidence>
<feature type="active site" evidence="7">
    <location>
        <position position="397"/>
    </location>
</feature>
<evidence type="ECO:0000256" key="6">
    <source>
        <dbReference type="ARBA" id="ARBA00029321"/>
    </source>
</evidence>
<dbReference type="SUPFAM" id="SSF53697">
    <property type="entry name" value="SIS domain"/>
    <property type="match status" value="1"/>
</dbReference>
<evidence type="ECO:0000313" key="9">
    <source>
        <dbReference type="EMBL" id="WRS40729.1"/>
    </source>
</evidence>
<dbReference type="InterPro" id="IPR018189">
    <property type="entry name" value="Phosphoglucose_isomerase_CS"/>
</dbReference>
<dbReference type="InterPro" id="IPR023096">
    <property type="entry name" value="G6P_Isomerase_C"/>
</dbReference>
<comment type="subcellular location">
    <subcellularLocation>
        <location evidence="7">Cytoplasm</location>
    </subcellularLocation>
</comment>